<dbReference type="SMART" id="SM00135">
    <property type="entry name" value="LY"/>
    <property type="match status" value="5"/>
</dbReference>
<evidence type="ECO:0008006" key="3">
    <source>
        <dbReference type="Google" id="ProtNLM"/>
    </source>
</evidence>
<dbReference type="GO" id="GO:0042813">
    <property type="term" value="F:Wnt receptor activity"/>
    <property type="evidence" value="ECO:0007669"/>
    <property type="project" value="TreeGrafter"/>
</dbReference>
<name>A0A316WH98_9FLAO</name>
<evidence type="ECO:0000313" key="2">
    <source>
        <dbReference type="Proteomes" id="UP000236182"/>
    </source>
</evidence>
<dbReference type="GO" id="GO:0005886">
    <property type="term" value="C:plasma membrane"/>
    <property type="evidence" value="ECO:0007669"/>
    <property type="project" value="TreeGrafter"/>
</dbReference>
<keyword evidence="2" id="KW-1185">Reference proteome</keyword>
<proteinExistence type="predicted"/>
<gene>
    <name evidence="1" type="ORF">C1638_021205</name>
</gene>
<sequence>MITRSNSNMKFLLCLEAYPPQIVKISLEDGTKETLLEITNGTPDGIWIDRNTGKIYWTIMGKMTDPPEGYFAKDGTIECCNQDGSEHAVLVGNGSITTPKQITGDERTHRLYWCDREGMAVMSSFADGSGLEVLLQHEKDDSNSNEVEKHCVGIALNPQKDYLYWTQKGPTKGGKGKIFRMKLSQKHPVSDSDIELLMDHLPEPIDLEFGHKTGKLYWTDRGAEPEGNSLNCAEVSGNGDLTNHRIIAKGLKEGIGLALDESENIAYTSDLGGYIRKINLTDGSESIILQQGPMTGIALL</sequence>
<dbReference type="InterPro" id="IPR000033">
    <property type="entry name" value="LDLR_classB_rpt"/>
</dbReference>
<dbReference type="Gene3D" id="2.120.10.30">
    <property type="entry name" value="TolB, C-terminal domain"/>
    <property type="match status" value="2"/>
</dbReference>
<dbReference type="InterPro" id="IPR011042">
    <property type="entry name" value="6-blade_b-propeller_TolB-like"/>
</dbReference>
<dbReference type="AlphaFoldDB" id="A0A316WH98"/>
<comment type="caution">
    <text evidence="1">The sequence shown here is derived from an EMBL/GenBank/DDBJ whole genome shotgun (WGS) entry which is preliminary data.</text>
</comment>
<dbReference type="Proteomes" id="UP000236182">
    <property type="component" value="Unassembled WGS sequence"/>
</dbReference>
<dbReference type="PANTHER" id="PTHR46513:SF13">
    <property type="entry name" value="EGF-LIKE DOMAIN-CONTAINING PROTEIN"/>
    <property type="match status" value="1"/>
</dbReference>
<dbReference type="SUPFAM" id="SSF63829">
    <property type="entry name" value="Calcium-dependent phosphotriesterase"/>
    <property type="match status" value="1"/>
</dbReference>
<accession>A0A316WH98</accession>
<dbReference type="InterPro" id="IPR050778">
    <property type="entry name" value="Cueball_EGF_LRP_Nidogen"/>
</dbReference>
<reference evidence="1" key="1">
    <citation type="submission" date="2018-04" db="EMBL/GenBank/DDBJ databases">
        <title>Draft Genome Sequences of Chryseobacterium lactis NCTC11390T isolated from milk, Chryseobacterium oncorhynchi 701B-08T from rainbow trout, and Chryseobacterium viscerum 687B-08T from diseased fish.</title>
        <authorList>
            <person name="Jeong J.-J."/>
            <person name="Lee Y.J."/>
            <person name="Pathiraja D."/>
            <person name="Park B."/>
            <person name="Choi I.-G."/>
            <person name="Kim K.D."/>
        </authorList>
    </citation>
    <scope>NUCLEOTIDE SEQUENCE [LARGE SCALE GENOMIC DNA]</scope>
    <source>
        <strain evidence="1">701B-08</strain>
    </source>
</reference>
<evidence type="ECO:0000313" key="1">
    <source>
        <dbReference type="EMBL" id="PWN59606.1"/>
    </source>
</evidence>
<dbReference type="GO" id="GO:0060070">
    <property type="term" value="P:canonical Wnt signaling pathway"/>
    <property type="evidence" value="ECO:0007669"/>
    <property type="project" value="TreeGrafter"/>
</dbReference>
<dbReference type="EMBL" id="PPEI02000010">
    <property type="protein sequence ID" value="PWN59606.1"/>
    <property type="molecule type" value="Genomic_DNA"/>
</dbReference>
<organism evidence="1 2">
    <name type="scientific">Chryseobacterium oncorhynchi</name>
    <dbReference type="NCBI Taxonomy" id="741074"/>
    <lineage>
        <taxon>Bacteria</taxon>
        <taxon>Pseudomonadati</taxon>
        <taxon>Bacteroidota</taxon>
        <taxon>Flavobacteriia</taxon>
        <taxon>Flavobacteriales</taxon>
        <taxon>Weeksellaceae</taxon>
        <taxon>Chryseobacterium group</taxon>
        <taxon>Chryseobacterium</taxon>
    </lineage>
</organism>
<protein>
    <recommendedName>
        <fullName evidence="3">3-hydroxyacyl-CoA dehydrogenase</fullName>
    </recommendedName>
</protein>
<dbReference type="PANTHER" id="PTHR46513">
    <property type="entry name" value="VITELLOGENIN RECEPTOR-LIKE PROTEIN-RELATED-RELATED"/>
    <property type="match status" value="1"/>
</dbReference>
<dbReference type="GO" id="GO:0017147">
    <property type="term" value="F:Wnt-protein binding"/>
    <property type="evidence" value="ECO:0007669"/>
    <property type="project" value="TreeGrafter"/>
</dbReference>
<dbReference type="RefSeq" id="WP_109623931.1">
    <property type="nucleotide sequence ID" value="NZ_PPEI02000010.1"/>
</dbReference>